<evidence type="ECO:0000313" key="1">
    <source>
        <dbReference type="EMBL" id="WEE26881.1"/>
    </source>
</evidence>
<protein>
    <submittedName>
        <fullName evidence="1">Uncharacterized protein</fullName>
    </submittedName>
</protein>
<sequence length="135" mass="14962">MPFRLRIIEINPSSSDADGNVRAKLDSGLEIWFYYQGSNQQGYQWFPVNGVVEVMLVGRLSSVSAIEQPSISLSFPNRNCCYQATGQITGTEEIDGESLLKLSSTLSFPIDNELGKELFAIGSWVSIHGELWAEI</sequence>
<reference evidence="1" key="1">
    <citation type="submission" date="2023-02" db="EMBL/GenBank/DDBJ databases">
        <title>The sequence of Aeromonas hydrophila K533.</title>
        <authorList>
            <person name="Luo X."/>
        </authorList>
    </citation>
    <scope>NUCLEOTIDE SEQUENCE</scope>
    <source>
        <strain evidence="1">K533</strain>
    </source>
</reference>
<proteinExistence type="predicted"/>
<dbReference type="RefSeq" id="WP_077096564.1">
    <property type="nucleotide sequence ID" value="NZ_CP118699.1"/>
</dbReference>
<gene>
    <name evidence="1" type="ORF">PY771_00735</name>
</gene>
<name>A0AAX3P602_AERHY</name>
<organism evidence="1 2">
    <name type="scientific">Aeromonas hydrophila</name>
    <dbReference type="NCBI Taxonomy" id="644"/>
    <lineage>
        <taxon>Bacteria</taxon>
        <taxon>Pseudomonadati</taxon>
        <taxon>Pseudomonadota</taxon>
        <taxon>Gammaproteobacteria</taxon>
        <taxon>Aeromonadales</taxon>
        <taxon>Aeromonadaceae</taxon>
        <taxon>Aeromonas</taxon>
    </lineage>
</organism>
<dbReference type="Proteomes" id="UP001214666">
    <property type="component" value="Chromosome"/>
</dbReference>
<dbReference type="AlphaFoldDB" id="A0AAX3P602"/>
<accession>A0AAX3P602</accession>
<evidence type="ECO:0000313" key="2">
    <source>
        <dbReference type="Proteomes" id="UP001214666"/>
    </source>
</evidence>
<dbReference type="EMBL" id="CP118942">
    <property type="protein sequence ID" value="WEE26881.1"/>
    <property type="molecule type" value="Genomic_DNA"/>
</dbReference>